<comment type="caution">
    <text evidence="4">The sequence shown here is derived from an EMBL/GenBank/DDBJ whole genome shotgun (WGS) entry which is preliminary data.</text>
</comment>
<dbReference type="AlphaFoldDB" id="F1ZBM7"/>
<accession>F1ZBM7</accession>
<protein>
    <recommendedName>
        <fullName evidence="3">Mce/MlaD domain-containing protein</fullName>
    </recommendedName>
</protein>
<reference evidence="4 5" key="1">
    <citation type="journal article" date="2012" name="J. Bacteriol.">
        <title>Draft Genome Sequence of Novosphingobium nitrogenifigens Y88T.</title>
        <authorList>
            <person name="Strabala T.J."/>
            <person name="Macdonald L."/>
            <person name="Liu V."/>
            <person name="Smit A.M."/>
        </authorList>
    </citation>
    <scope>NUCLEOTIDE SEQUENCE [LARGE SCALE GENOMIC DNA]</scope>
    <source>
        <strain evidence="4 5">DSM 19370</strain>
    </source>
</reference>
<dbReference type="RefSeq" id="WP_008070695.1">
    <property type="nucleotide sequence ID" value="NZ_AQWK01000007.1"/>
</dbReference>
<keyword evidence="2" id="KW-0812">Transmembrane</keyword>
<dbReference type="STRING" id="983920.Y88_3218"/>
<dbReference type="PANTHER" id="PTHR36698:SF2">
    <property type="entry name" value="MCE_MLAD DOMAIN-CONTAINING PROTEIN"/>
    <property type="match status" value="1"/>
</dbReference>
<proteinExistence type="predicted"/>
<dbReference type="InterPro" id="IPR003399">
    <property type="entry name" value="Mce/MlaD"/>
</dbReference>
<name>F1ZBM7_9SPHN</name>
<organism evidence="4 5">
    <name type="scientific">Novosphingobium nitrogenifigens DSM 19370</name>
    <dbReference type="NCBI Taxonomy" id="983920"/>
    <lineage>
        <taxon>Bacteria</taxon>
        <taxon>Pseudomonadati</taxon>
        <taxon>Pseudomonadota</taxon>
        <taxon>Alphaproteobacteria</taxon>
        <taxon>Sphingomonadales</taxon>
        <taxon>Sphingomonadaceae</taxon>
        <taxon>Novosphingobium</taxon>
    </lineage>
</organism>
<keyword evidence="2" id="KW-1133">Transmembrane helix</keyword>
<dbReference type="Proteomes" id="UP000004728">
    <property type="component" value="Unassembled WGS sequence"/>
</dbReference>
<feature type="domain" description="Mce/MlaD" evidence="3">
    <location>
        <begin position="41"/>
        <end position="112"/>
    </location>
</feature>
<evidence type="ECO:0000256" key="2">
    <source>
        <dbReference type="SAM" id="Phobius"/>
    </source>
</evidence>
<feature type="compositionally biased region" description="Basic and acidic residues" evidence="1">
    <location>
        <begin position="285"/>
        <end position="297"/>
    </location>
</feature>
<sequence length="312" mass="33593">METRANHIWVGAVTLFLLVGVAALAIWIARLNHPEQRQYDIFFKQSVEGVAKGSTVSFSGVPAGQVADISLWEKDPEFVRVRIRIDRKVPILIGTTASLQGSFTGVTTIQLSGAVRGAPPITEKGPAGVPVIPTKRSGLGELLSSAPVLLDRLAGLTDRLSMLVSDQNIKAVDHILGNTERMTGSLAQAAPEVKATLAELQATIRQANYTLASFEKLSDSTNDSINNPDKGVVRQLRETLKSANAAANSLQGMVDDARPGMRRLNDRTLPAAESALRDLQTTTRSLRDLTDQMKDRGVGTLIGGPQLPDYKH</sequence>
<dbReference type="PANTHER" id="PTHR36698">
    <property type="entry name" value="BLL5892 PROTEIN"/>
    <property type="match status" value="1"/>
</dbReference>
<dbReference type="InParanoid" id="F1ZBM7"/>
<evidence type="ECO:0000259" key="3">
    <source>
        <dbReference type="Pfam" id="PF02470"/>
    </source>
</evidence>
<dbReference type="EMBL" id="AEWJ01000051">
    <property type="protein sequence ID" value="EGD57888.1"/>
    <property type="molecule type" value="Genomic_DNA"/>
</dbReference>
<dbReference type="OrthoDB" id="9808689at2"/>
<dbReference type="HOGENOM" id="CLU_013850_1_0_5"/>
<evidence type="ECO:0000256" key="1">
    <source>
        <dbReference type="SAM" id="MobiDB-lite"/>
    </source>
</evidence>
<feature type="transmembrane region" description="Helical" evidence="2">
    <location>
        <begin position="6"/>
        <end position="29"/>
    </location>
</feature>
<evidence type="ECO:0000313" key="4">
    <source>
        <dbReference type="EMBL" id="EGD57888.1"/>
    </source>
</evidence>
<keyword evidence="2" id="KW-0472">Membrane</keyword>
<dbReference type="Pfam" id="PF02470">
    <property type="entry name" value="MlaD"/>
    <property type="match status" value="1"/>
</dbReference>
<evidence type="ECO:0000313" key="5">
    <source>
        <dbReference type="Proteomes" id="UP000004728"/>
    </source>
</evidence>
<dbReference type="eggNOG" id="COG1463">
    <property type="taxonomic scope" value="Bacteria"/>
</dbReference>
<keyword evidence="5" id="KW-1185">Reference proteome</keyword>
<gene>
    <name evidence="4" type="ORF">Y88_3218</name>
</gene>
<feature type="region of interest" description="Disordered" evidence="1">
    <location>
        <begin position="281"/>
        <end position="312"/>
    </location>
</feature>